<protein>
    <submittedName>
        <fullName evidence="2">MarR family transcriptional regulator</fullName>
    </submittedName>
</protein>
<name>G9WFC0_9LACO</name>
<dbReference type="EMBL" id="AFVZ01000001">
    <property type="protein sequence ID" value="EHN58840.1"/>
    <property type="molecule type" value="Genomic_DNA"/>
</dbReference>
<dbReference type="Pfam" id="PF01047">
    <property type="entry name" value="MarR"/>
    <property type="match status" value="1"/>
</dbReference>
<dbReference type="AlphaFoldDB" id="G9WFC0"/>
<proteinExistence type="predicted"/>
<dbReference type="Gene3D" id="1.10.10.10">
    <property type="entry name" value="Winged helix-like DNA-binding domain superfamily/Winged helix DNA-binding domain"/>
    <property type="match status" value="1"/>
</dbReference>
<dbReference type="GO" id="GO:0003700">
    <property type="term" value="F:DNA-binding transcription factor activity"/>
    <property type="evidence" value="ECO:0007669"/>
    <property type="project" value="InterPro"/>
</dbReference>
<sequence length="139" mass="16269">METISQTFSELYDKILIRYENSSERSRQVPDLSASDEQYINFLYELDQPTLTSFAEKSQISKPAATRIIQRFLKKGYLSKQPSSQDKRVSYLHLSQQLRAYCQNSYHLFDQVFLQTISVLSPAERTQLAYLMDKVNQQL</sequence>
<keyword evidence="3" id="KW-1185">Reference proteome</keyword>
<dbReference type="PATRIC" id="fig|1045004.4.peg.733"/>
<dbReference type="InterPro" id="IPR000835">
    <property type="entry name" value="HTH_MarR-typ"/>
</dbReference>
<evidence type="ECO:0000313" key="3">
    <source>
        <dbReference type="Proteomes" id="UP000004959"/>
    </source>
</evidence>
<dbReference type="PANTHER" id="PTHR33164:SF101">
    <property type="entry name" value="TRANSCRIPTIONAL REPRESSOR MPRA"/>
    <property type="match status" value="1"/>
</dbReference>
<evidence type="ECO:0000259" key="1">
    <source>
        <dbReference type="PROSITE" id="PS50995"/>
    </source>
</evidence>
<dbReference type="OrthoDB" id="6462103at2"/>
<dbReference type="InterPro" id="IPR039422">
    <property type="entry name" value="MarR/SlyA-like"/>
</dbReference>
<dbReference type="HOGENOM" id="CLU_1851678_0_0_9"/>
<dbReference type="RefSeq" id="WP_007745399.1">
    <property type="nucleotide sequence ID" value="NZ_CM001398.1"/>
</dbReference>
<dbReference type="InterPro" id="IPR036390">
    <property type="entry name" value="WH_DNA-bd_sf"/>
</dbReference>
<gene>
    <name evidence="2" type="ORF">OKIT_0731</name>
</gene>
<accession>G9WFC0</accession>
<dbReference type="PANTHER" id="PTHR33164">
    <property type="entry name" value="TRANSCRIPTIONAL REGULATOR, MARR FAMILY"/>
    <property type="match status" value="1"/>
</dbReference>
<reference evidence="2 3" key="1">
    <citation type="journal article" date="2012" name="PLoS ONE">
        <title>Functional divergence in the genus oenococcus as predicted by genome sequencing of the newly-described species, Oenococcus kitaharae.</title>
        <authorList>
            <person name="Borneman A.R."/>
            <person name="McCarthy J.M."/>
            <person name="Chambers P.J."/>
            <person name="Bartowsky E.J."/>
        </authorList>
    </citation>
    <scope>NUCLEOTIDE SEQUENCE [LARGE SCALE GENOMIC DNA]</scope>
    <source>
        <strain evidence="3">DSM17330</strain>
    </source>
</reference>
<feature type="domain" description="HTH marR-type" evidence="1">
    <location>
        <begin position="1"/>
        <end position="137"/>
    </location>
</feature>
<dbReference type="InterPro" id="IPR036388">
    <property type="entry name" value="WH-like_DNA-bd_sf"/>
</dbReference>
<evidence type="ECO:0000313" key="2">
    <source>
        <dbReference type="EMBL" id="EHN58840.1"/>
    </source>
</evidence>
<dbReference type="SUPFAM" id="SSF46785">
    <property type="entry name" value="Winged helix' DNA-binding domain"/>
    <property type="match status" value="1"/>
</dbReference>
<dbReference type="PROSITE" id="PS50995">
    <property type="entry name" value="HTH_MARR_2"/>
    <property type="match status" value="1"/>
</dbReference>
<dbReference type="SMART" id="SM00347">
    <property type="entry name" value="HTH_MARR"/>
    <property type="match status" value="1"/>
</dbReference>
<comment type="caution">
    <text evidence="2">The sequence shown here is derived from an EMBL/GenBank/DDBJ whole genome shotgun (WGS) entry which is preliminary data.</text>
</comment>
<dbReference type="eggNOG" id="COG1846">
    <property type="taxonomic scope" value="Bacteria"/>
</dbReference>
<dbReference type="Proteomes" id="UP000004959">
    <property type="component" value="Chromosome"/>
</dbReference>
<organism evidence="2 3">
    <name type="scientific">Oenococcus kitaharae DSM 17330</name>
    <dbReference type="NCBI Taxonomy" id="1045004"/>
    <lineage>
        <taxon>Bacteria</taxon>
        <taxon>Bacillati</taxon>
        <taxon>Bacillota</taxon>
        <taxon>Bacilli</taxon>
        <taxon>Lactobacillales</taxon>
        <taxon>Lactobacillaceae</taxon>
        <taxon>Oenococcus</taxon>
    </lineage>
</organism>
<dbReference type="STRING" id="336988.NT96_08685"/>
<dbReference type="GO" id="GO:0006950">
    <property type="term" value="P:response to stress"/>
    <property type="evidence" value="ECO:0007669"/>
    <property type="project" value="TreeGrafter"/>
</dbReference>